<dbReference type="OrthoDB" id="6400719at2"/>
<sequence>MENTGTPLETPGNNSINDGKNIAIIAYITVIGLIIAFVMNNDKRNDFAAYHIRQSLGIMITGFALGIIAYIPFIGWIIGAAGSILVVVMWILGVINAANGNKKPVPVLGEYFSNLLSGI</sequence>
<protein>
    <submittedName>
        <fullName evidence="6">Uncharacterized membrane protein</fullName>
    </submittedName>
</protein>
<dbReference type="Proteomes" id="UP000236731">
    <property type="component" value="Unassembled WGS sequence"/>
</dbReference>
<evidence type="ECO:0000313" key="6">
    <source>
        <dbReference type="EMBL" id="SEF50821.1"/>
    </source>
</evidence>
<evidence type="ECO:0000256" key="5">
    <source>
        <dbReference type="SAM" id="Phobius"/>
    </source>
</evidence>
<evidence type="ECO:0000256" key="2">
    <source>
        <dbReference type="ARBA" id="ARBA00022692"/>
    </source>
</evidence>
<evidence type="ECO:0000256" key="3">
    <source>
        <dbReference type="ARBA" id="ARBA00022989"/>
    </source>
</evidence>
<gene>
    <name evidence="6" type="ORF">SAMN05421877_101289</name>
</gene>
<accession>A0A1H5SLV0</accession>
<keyword evidence="7" id="KW-1185">Reference proteome</keyword>
<evidence type="ECO:0000256" key="1">
    <source>
        <dbReference type="ARBA" id="ARBA00004141"/>
    </source>
</evidence>
<name>A0A1H5SLV0_9SPHI</name>
<feature type="transmembrane region" description="Helical" evidence="5">
    <location>
        <begin position="77"/>
        <end position="98"/>
    </location>
</feature>
<feature type="transmembrane region" description="Helical" evidence="5">
    <location>
        <begin position="52"/>
        <end position="71"/>
    </location>
</feature>
<evidence type="ECO:0000256" key="4">
    <source>
        <dbReference type="ARBA" id="ARBA00023136"/>
    </source>
</evidence>
<dbReference type="AlphaFoldDB" id="A0A1H5SLV0"/>
<feature type="transmembrane region" description="Helical" evidence="5">
    <location>
        <begin position="22"/>
        <end position="40"/>
    </location>
</feature>
<dbReference type="Pfam" id="PF09685">
    <property type="entry name" value="MamF_MmsF"/>
    <property type="match status" value="1"/>
</dbReference>
<dbReference type="EMBL" id="FNUT01000001">
    <property type="protein sequence ID" value="SEF50821.1"/>
    <property type="molecule type" value="Genomic_DNA"/>
</dbReference>
<keyword evidence="2 5" id="KW-0812">Transmembrane</keyword>
<keyword evidence="3 5" id="KW-1133">Transmembrane helix</keyword>
<keyword evidence="4 5" id="KW-0472">Membrane</keyword>
<dbReference type="InterPro" id="IPR019109">
    <property type="entry name" value="MamF_MmsF"/>
</dbReference>
<organism evidence="6 7">
    <name type="scientific">Sphingobacterium lactis</name>
    <dbReference type="NCBI Taxonomy" id="797291"/>
    <lineage>
        <taxon>Bacteria</taxon>
        <taxon>Pseudomonadati</taxon>
        <taxon>Bacteroidota</taxon>
        <taxon>Sphingobacteriia</taxon>
        <taxon>Sphingobacteriales</taxon>
        <taxon>Sphingobacteriaceae</taxon>
        <taxon>Sphingobacterium</taxon>
    </lineage>
</organism>
<proteinExistence type="predicted"/>
<dbReference type="RefSeq" id="WP_103904947.1">
    <property type="nucleotide sequence ID" value="NZ_CP049246.1"/>
</dbReference>
<comment type="subcellular location">
    <subcellularLocation>
        <location evidence="1">Membrane</location>
        <topology evidence="1">Multi-pass membrane protein</topology>
    </subcellularLocation>
</comment>
<reference evidence="7" key="1">
    <citation type="submission" date="2016-10" db="EMBL/GenBank/DDBJ databases">
        <authorList>
            <person name="Varghese N."/>
            <person name="Submissions S."/>
        </authorList>
    </citation>
    <scope>NUCLEOTIDE SEQUENCE [LARGE SCALE GENOMIC DNA]</scope>
    <source>
        <strain evidence="7">DSM 22361</strain>
    </source>
</reference>
<evidence type="ECO:0000313" key="7">
    <source>
        <dbReference type="Proteomes" id="UP000236731"/>
    </source>
</evidence>